<evidence type="ECO:0000313" key="1">
    <source>
        <dbReference type="EMBL" id="AAT96158.1"/>
    </source>
</evidence>
<protein>
    <submittedName>
        <fullName evidence="1">HrpB</fullName>
    </submittedName>
</protein>
<dbReference type="AlphaFoldDB" id="Q3T826"/>
<proteinExistence type="predicted"/>
<reference evidence="1" key="1">
    <citation type="journal article" date="2006" name="Proc. Natl. Acad. Sci. U.S.A.">
        <title>Presence/absence polymorphism for alternative pathogenicity islands in Pseudomonas viridiflava, a pathogen of Arabidopsis.</title>
        <authorList>
            <person name="Araki H."/>
            <person name="Tian D."/>
            <person name="Goss E.M."/>
            <person name="Jakob K."/>
            <person name="Halldorsdottir S.S."/>
            <person name="Kreitman M."/>
            <person name="Bergelson J."/>
        </authorList>
    </citation>
    <scope>NUCLEOTIDE SEQUENCE</scope>
    <source>
        <strain evidence="1">LP23.1a</strain>
        <strain evidence="2">PNA3.3a</strain>
    </source>
</reference>
<dbReference type="EMBL" id="AY597278">
    <property type="protein sequence ID" value="AAT96212.1"/>
    <property type="molecule type" value="Genomic_DNA"/>
</dbReference>
<sequence length="134" mass="14160">MTDIRLEKNNVTISHLSKVKSLSPELEQDVPQGLVAEPDQADVDLFSAAMRPDAVSKGAPLSEHIASAISGGLGETEKMSQQAMRSMKKAAGSADAMDIAAMTRTLSQCSLQTAFATKVVSKTAQAVDKLTNLQ</sequence>
<organism evidence="1">
    <name type="scientific">Pseudomonas viridiflava</name>
    <name type="common">Phytomonas viridiflava</name>
    <dbReference type="NCBI Taxonomy" id="33069"/>
    <lineage>
        <taxon>Bacteria</taxon>
        <taxon>Pseudomonadati</taxon>
        <taxon>Pseudomonadota</taxon>
        <taxon>Gammaproteobacteria</taxon>
        <taxon>Pseudomonadales</taxon>
        <taxon>Pseudomonadaceae</taxon>
        <taxon>Pseudomonas</taxon>
    </lineage>
</organism>
<gene>
    <name evidence="1" type="primary">hrpB</name>
</gene>
<dbReference type="GO" id="GO:0030254">
    <property type="term" value="P:protein secretion by the type III secretion system"/>
    <property type="evidence" value="ECO:0007669"/>
    <property type="project" value="InterPro"/>
</dbReference>
<dbReference type="NCBIfam" id="TIGR02497">
    <property type="entry name" value="yscI_hrpB_dom"/>
    <property type="match status" value="1"/>
</dbReference>
<dbReference type="InterPro" id="IPR012670">
    <property type="entry name" value="T3SS_YscI/HrpB"/>
</dbReference>
<accession>Q3T826</accession>
<name>Q3T826_PSEVI</name>
<dbReference type="Pfam" id="PF17001">
    <property type="entry name" value="T3SS_basalb_I"/>
    <property type="match status" value="1"/>
</dbReference>
<evidence type="ECO:0000313" key="2">
    <source>
        <dbReference type="EMBL" id="AAT96212.1"/>
    </source>
</evidence>
<dbReference type="EMBL" id="AY597277">
    <property type="protein sequence ID" value="AAT96158.1"/>
    <property type="molecule type" value="Genomic_DNA"/>
</dbReference>